<dbReference type="Proteomes" id="UP000762110">
    <property type="component" value="Unassembled WGS sequence"/>
</dbReference>
<dbReference type="RefSeq" id="WP_173273695.1">
    <property type="nucleotide sequence ID" value="NZ_JABMKV010000004.1"/>
</dbReference>
<reference evidence="1 2" key="1">
    <citation type="submission" date="2020-05" db="EMBL/GenBank/DDBJ databases">
        <title>Description of Pedobacter foliorum sp. nov.</title>
        <authorList>
            <person name="Qi S."/>
            <person name="Carlier A."/>
            <person name="Cnockaert M."/>
            <person name="Vandamme P."/>
        </authorList>
    </citation>
    <scope>NUCLEOTIDE SEQUENCE [LARGE SCALE GENOMIC DNA]</scope>
    <source>
        <strain evidence="1 2">LMG 31300</strain>
    </source>
</reference>
<organism evidence="1 2">
    <name type="scientific">Pedobacter boryungensis</name>
    <dbReference type="NCBI Taxonomy" id="869962"/>
    <lineage>
        <taxon>Bacteria</taxon>
        <taxon>Pseudomonadati</taxon>
        <taxon>Bacteroidota</taxon>
        <taxon>Sphingobacteriia</taxon>
        <taxon>Sphingobacteriales</taxon>
        <taxon>Sphingobacteriaceae</taxon>
        <taxon>Pedobacter</taxon>
    </lineage>
</organism>
<accession>A0ABX2DHK3</accession>
<protein>
    <submittedName>
        <fullName evidence="1">Uncharacterized protein</fullName>
    </submittedName>
</protein>
<gene>
    <name evidence="1" type="ORF">HQN85_14820</name>
</gene>
<comment type="caution">
    <text evidence="1">The sequence shown here is derived from an EMBL/GenBank/DDBJ whole genome shotgun (WGS) entry which is preliminary data.</text>
</comment>
<sequence length="49" mass="5638">MRKVIAAINMTFDAGIPDEEIHQLMQISGDRYDAIFSYPTLAHTYCVKY</sequence>
<evidence type="ECO:0000313" key="2">
    <source>
        <dbReference type="Proteomes" id="UP000762110"/>
    </source>
</evidence>
<keyword evidence="2" id="KW-1185">Reference proteome</keyword>
<proteinExistence type="predicted"/>
<evidence type="ECO:0000313" key="1">
    <source>
        <dbReference type="EMBL" id="NQX33008.1"/>
    </source>
</evidence>
<name>A0ABX2DHK3_9SPHI</name>
<dbReference type="EMBL" id="JABMKV010000004">
    <property type="protein sequence ID" value="NQX33008.1"/>
    <property type="molecule type" value="Genomic_DNA"/>
</dbReference>